<evidence type="ECO:0000259" key="1">
    <source>
        <dbReference type="Pfam" id="PF08928"/>
    </source>
</evidence>
<proteinExistence type="predicted"/>
<dbReference type="AlphaFoldDB" id="F3SHD7"/>
<accession>F3SHD7</accession>
<dbReference type="Gene3D" id="1.10.3920.10">
    <property type="entry name" value="PA2201 C-terminal domain-like"/>
    <property type="match status" value="1"/>
</dbReference>
<dbReference type="Proteomes" id="UP000003378">
    <property type="component" value="Unassembled WGS sequence"/>
</dbReference>
<comment type="caution">
    <text evidence="3">The sequence shown here is derived from an EMBL/GenBank/DDBJ whole genome shotgun (WGS) entry which is preliminary data.</text>
</comment>
<feature type="domain" description="PoNi N-terminal" evidence="1">
    <location>
        <begin position="49"/>
        <end position="111"/>
    </location>
</feature>
<evidence type="ECO:0000313" key="4">
    <source>
        <dbReference type="Proteomes" id="UP000003378"/>
    </source>
</evidence>
<evidence type="ECO:0000313" key="3">
    <source>
        <dbReference type="EMBL" id="EGG40346.1"/>
    </source>
</evidence>
<dbReference type="Pfam" id="PF08928">
    <property type="entry name" value="PoNi_N"/>
    <property type="match status" value="1"/>
</dbReference>
<dbReference type="InterPro" id="IPR028983">
    <property type="entry name" value="PA2201-like_C"/>
</dbReference>
<evidence type="ECO:0000259" key="2">
    <source>
        <dbReference type="Pfam" id="PF08929"/>
    </source>
</evidence>
<dbReference type="SUPFAM" id="SSF140731">
    <property type="entry name" value="PA2201 C-terminal domain-like"/>
    <property type="match status" value="1"/>
</dbReference>
<sequence>MRNMMFRDKYKNKEYFLARKLFLEKSSREFISLQSTLPMDKKDLLNLYLAGDYRNLTQVLYSIGEDIESVFSCFKDSLSYYSLIYNESSGIFTIIDYLSLAVLFENHKEEFIDDVKVLFDKYLQYSEQDESVQDGYIETLALYLLEGRVENFRSRLEYLNMIGNDADSVIEAQKFWYYAHSEASWYDTHKTDDAYYGYWSFDTAALCKMRGIYDERFKDLDFFPYDLLVQEDR</sequence>
<feature type="domain" description="PoNi C-terminal" evidence="2">
    <location>
        <begin position="174"/>
        <end position="227"/>
    </location>
</feature>
<dbReference type="InterPro" id="IPR015024">
    <property type="entry name" value="PoNi_N"/>
</dbReference>
<dbReference type="Pfam" id="PF08929">
    <property type="entry name" value="PoNi_C"/>
    <property type="match status" value="1"/>
</dbReference>
<reference evidence="3 4" key="1">
    <citation type="submission" date="2011-03" db="EMBL/GenBank/DDBJ databases">
        <authorList>
            <person name="Muzny D."/>
            <person name="Qin X."/>
            <person name="Deng J."/>
            <person name="Jiang H."/>
            <person name="Liu Y."/>
            <person name="Qu J."/>
            <person name="Song X.-Z."/>
            <person name="Zhang L."/>
            <person name="Thornton R."/>
            <person name="Coyle M."/>
            <person name="Francisco L."/>
            <person name="Jackson L."/>
            <person name="Javaid M."/>
            <person name="Korchina V."/>
            <person name="Kovar C."/>
            <person name="Mata R."/>
            <person name="Mathew T."/>
            <person name="Ngo R."/>
            <person name="Nguyen L."/>
            <person name="Nguyen N."/>
            <person name="Okwuonu G."/>
            <person name="Ongeri F."/>
            <person name="Pham C."/>
            <person name="Simmons D."/>
            <person name="Wilczek-Boney K."/>
            <person name="Hale W."/>
            <person name="Jakkamsetti A."/>
            <person name="Pham P."/>
            <person name="Ruth R."/>
            <person name="San Lucas F."/>
            <person name="Warren J."/>
            <person name="Zhang J."/>
            <person name="Zhao Z."/>
            <person name="Zhou C."/>
            <person name="Zhu D."/>
            <person name="Lee S."/>
            <person name="Bess C."/>
            <person name="Blankenburg K."/>
            <person name="Forbes L."/>
            <person name="Fu Q."/>
            <person name="Gubbala S."/>
            <person name="Hirani K."/>
            <person name="Jayaseelan J.C."/>
            <person name="Lara F."/>
            <person name="Munidasa M."/>
            <person name="Palculict T."/>
            <person name="Patil S."/>
            <person name="Pu L.-L."/>
            <person name="Saada N."/>
            <person name="Tang L."/>
            <person name="Weissenberger G."/>
            <person name="Zhu Y."/>
            <person name="Hemphill L."/>
            <person name="Shang Y."/>
            <person name="Youmans B."/>
            <person name="Ayvaz T."/>
            <person name="Ross M."/>
            <person name="Santibanez J."/>
            <person name="Aqrawi P."/>
            <person name="Gross S."/>
            <person name="Joshi V."/>
            <person name="Fowler G."/>
            <person name="Nazareth L."/>
            <person name="Reid J."/>
            <person name="Worley K."/>
            <person name="Petrosino J."/>
            <person name="Highlander S."/>
            <person name="Gibbs R."/>
        </authorList>
    </citation>
    <scope>NUCLEOTIDE SEQUENCE [LARGE SCALE GENOMIC DNA]</scope>
    <source>
        <strain evidence="3 4">SK1087</strain>
    </source>
</reference>
<dbReference type="PATRIC" id="fig|888824.3.peg.547"/>
<gene>
    <name evidence="3" type="ORF">HMPREF9397_0559</name>
</gene>
<organism evidence="3 4">
    <name type="scientific">Streptococcus sanguinis SK1087</name>
    <dbReference type="NCBI Taxonomy" id="888824"/>
    <lineage>
        <taxon>Bacteria</taxon>
        <taxon>Bacillati</taxon>
        <taxon>Bacillota</taxon>
        <taxon>Bacilli</taxon>
        <taxon>Lactobacillales</taxon>
        <taxon>Streptococcaceae</taxon>
        <taxon>Streptococcus</taxon>
    </lineage>
</organism>
<name>F3SHD7_STRSA</name>
<protein>
    <recommendedName>
        <fullName evidence="5">DUF1911 domain-containing protein</fullName>
    </recommendedName>
</protein>
<evidence type="ECO:0008006" key="5">
    <source>
        <dbReference type="Google" id="ProtNLM"/>
    </source>
</evidence>
<dbReference type="EMBL" id="AFDP01000008">
    <property type="protein sequence ID" value="EGG40346.1"/>
    <property type="molecule type" value="Genomic_DNA"/>
</dbReference>
<dbReference type="InterPro" id="IPR015025">
    <property type="entry name" value="PoNi_C"/>
</dbReference>
<dbReference type="HOGENOM" id="CLU_071487_2_0_9"/>